<feature type="region of interest" description="Disordered" evidence="8">
    <location>
        <begin position="1093"/>
        <end position="1139"/>
    </location>
</feature>
<accession>A0A178F1J9</accession>
<dbReference type="SMART" id="SM00066">
    <property type="entry name" value="GAL4"/>
    <property type="match status" value="1"/>
</dbReference>
<dbReference type="InterPro" id="IPR051430">
    <property type="entry name" value="Fungal_TF_Env_Response"/>
</dbReference>
<dbReference type="Gene3D" id="4.10.240.10">
    <property type="entry name" value="Zn(2)-C6 fungal-type DNA-binding domain"/>
    <property type="match status" value="1"/>
</dbReference>
<gene>
    <name evidence="11" type="ORF">A7C99_2987</name>
</gene>
<evidence type="ECO:0000256" key="4">
    <source>
        <dbReference type="ARBA" id="ARBA00023125"/>
    </source>
</evidence>
<dbReference type="GO" id="GO:0005634">
    <property type="term" value="C:nucleus"/>
    <property type="evidence" value="ECO:0007669"/>
    <property type="project" value="TreeGrafter"/>
</dbReference>
<dbReference type="InterPro" id="IPR007219">
    <property type="entry name" value="XnlR_reg_dom"/>
</dbReference>
<feature type="compositionally biased region" description="Low complexity" evidence="8">
    <location>
        <begin position="1127"/>
        <end position="1139"/>
    </location>
</feature>
<dbReference type="GO" id="GO:0008270">
    <property type="term" value="F:zinc ion binding"/>
    <property type="evidence" value="ECO:0007669"/>
    <property type="project" value="InterPro"/>
</dbReference>
<dbReference type="SUPFAM" id="SSF57701">
    <property type="entry name" value="Zn2/Cys6 DNA-binding domain"/>
    <property type="match status" value="1"/>
</dbReference>
<name>A0A178F1J9_TRIRU</name>
<comment type="caution">
    <text evidence="11">The sequence shown here is derived from an EMBL/GenBank/DDBJ whole genome shotgun (WGS) entry which is preliminary data.</text>
</comment>
<keyword evidence="4" id="KW-0238">DNA-binding</keyword>
<keyword evidence="5" id="KW-0804">Transcription</keyword>
<keyword evidence="3" id="KW-0805">Transcription regulation</keyword>
<organism evidence="11 12">
    <name type="scientific">Trichophyton rubrum</name>
    <name type="common">Athlete's foot fungus</name>
    <name type="synonym">Epidermophyton rubrum</name>
    <dbReference type="NCBI Taxonomy" id="5551"/>
    <lineage>
        <taxon>Eukaryota</taxon>
        <taxon>Fungi</taxon>
        <taxon>Dikarya</taxon>
        <taxon>Ascomycota</taxon>
        <taxon>Pezizomycotina</taxon>
        <taxon>Eurotiomycetes</taxon>
        <taxon>Eurotiomycetidae</taxon>
        <taxon>Onygenales</taxon>
        <taxon>Arthrodermataceae</taxon>
        <taxon>Trichophyton</taxon>
    </lineage>
</organism>
<dbReference type="AlphaFoldDB" id="A0A178F1J9"/>
<dbReference type="GO" id="GO:0001228">
    <property type="term" value="F:DNA-binding transcription activator activity, RNA polymerase II-specific"/>
    <property type="evidence" value="ECO:0007669"/>
    <property type="project" value="TreeGrafter"/>
</dbReference>
<dbReference type="SUPFAM" id="SSF54928">
    <property type="entry name" value="RNA-binding domain, RBD"/>
    <property type="match status" value="1"/>
</dbReference>
<evidence type="ECO:0000256" key="8">
    <source>
        <dbReference type="SAM" id="MobiDB-lite"/>
    </source>
</evidence>
<evidence type="ECO:0000256" key="5">
    <source>
        <dbReference type="ARBA" id="ARBA00023163"/>
    </source>
</evidence>
<keyword evidence="7" id="KW-0694">RNA-binding</keyword>
<keyword evidence="1" id="KW-0479">Metal-binding</keyword>
<evidence type="ECO:0000313" key="11">
    <source>
        <dbReference type="EMBL" id="OAL65885.1"/>
    </source>
</evidence>
<dbReference type="InterPro" id="IPR036864">
    <property type="entry name" value="Zn2-C6_fun-type_DNA-bd_sf"/>
</dbReference>
<dbReference type="VEuPathDB" id="FungiDB:TERG_02037"/>
<evidence type="ECO:0000259" key="10">
    <source>
        <dbReference type="PROSITE" id="PS50102"/>
    </source>
</evidence>
<evidence type="ECO:0000256" key="6">
    <source>
        <dbReference type="ARBA" id="ARBA00023242"/>
    </source>
</evidence>
<sequence>MSPTPPTTSPSTHSPEGQYRVVRKRNRVPVSCAPCRNRKLKCNRATPCENCVKRDDIASCSYAQSTNRRRHQNTQSVVSSPDDMQNRIDRLENLVLSLMTNGAQSAGPTAAIATVSGDGSIGSQGPQSASTNTVDIDLKDEESDTEQVTKSFGIMKVDNQSQKSYYVSEAHWSTILNDISEVKHFWATHKKQYEEQMQKVQATKQTQDLKGSALIFGAMSLPTEAEIMASFPSRYTADMLLRRFFATLDPSITLVHGPTFWKKYEAHWHDPSKTSMVWIAMVFAMLRLAMLSYHRERDEPPEFRGKSLDIAKTYRIAMAQGLVYSDFTKPHRYLLETLAFHLQAEYSQSCDSETSVWILVGMIVRLGMRMGYHRDSKMFPNISIFQGEMRRRLWMWVRQADLLFSFEAGLPSMIRTGDADTDFPRCLYDEDIDEDSKETPPERPFNQPAPIAYTIVHARLTTVFGRVLEQSQKLRGSSYEGVLELDRELRHAREVIPEWLRMKPLPECSHEPSTLIMNRIAVESIYHKAQCVLHRPYLTRARENPRYTLSHRACIDSSLELLRLQAMLHAEKTSGRRVLHPRYYTTSLTGHDFLLASTILALDLYHEAQLEANRRQGDSPYGWGCGMQEEMLATLRQSYNIWNELKDESMDAWKASSVLGLLLEKISCRRENRDATSMDSSFDPQDEKQSAAMTLGLLSSGLTPQGPTSPPQFGDSMIGIDRTSSAQQGGLPSNIDQLAGLNSPFGMFGQMPDMQPFNLDWEAWDNYIQSAALDPTNQNWADVNQRQDFQQAHQPQTTAENEPNMSIRPPTYPLRNGTYDANGNTSTHPTYMDNNISSTMISLRHAMYRAASAAGGSAARSFLPKPQAASSQLSQFTRVMGSQLWASQRRFFTEEAREPAVEEKKTMVRSVRNSFGLPPSRPEPQPKATVYVGNILFDITAADLKEYASKYGKVLGTRIIYDSRGLSRGFGYVKFESVEEAKKAIDEMHLSEYEGRKLSVNFAQVDLRDEQPQRKMEPTRTIFVGNIAHQVTDRDLHALFDDIPNVFDVRVAVDRRTGMPRGFAHAEFTDVESAIAGFEMLKGQAPYGRPLRLDYSHSARRPGEVDNSKAPAANLEGQAEAQQETNASPSEEAAPRAAL</sequence>
<dbReference type="Gene3D" id="3.30.70.330">
    <property type="match status" value="2"/>
</dbReference>
<dbReference type="PROSITE" id="PS00463">
    <property type="entry name" value="ZN2_CY6_FUNGAL_1"/>
    <property type="match status" value="1"/>
</dbReference>
<dbReference type="Pfam" id="PF00172">
    <property type="entry name" value="Zn_clus"/>
    <property type="match status" value="1"/>
</dbReference>
<dbReference type="PANTHER" id="PTHR31944:SF131">
    <property type="entry name" value="HEME-RESPONSIVE ZINC FINGER TRANSCRIPTION FACTOR HAP1"/>
    <property type="match status" value="1"/>
</dbReference>
<dbReference type="PROSITE" id="PS50102">
    <property type="entry name" value="RRM"/>
    <property type="match status" value="2"/>
</dbReference>
<feature type="compositionally biased region" description="Basic and acidic residues" evidence="8">
    <location>
        <begin position="1093"/>
        <end position="1107"/>
    </location>
</feature>
<dbReference type="InterPro" id="IPR000504">
    <property type="entry name" value="RRM_dom"/>
</dbReference>
<dbReference type="InterPro" id="IPR012677">
    <property type="entry name" value="Nucleotide-bd_a/b_plait_sf"/>
</dbReference>
<dbReference type="GO" id="GO:0006351">
    <property type="term" value="P:DNA-templated transcription"/>
    <property type="evidence" value="ECO:0007669"/>
    <property type="project" value="InterPro"/>
</dbReference>
<evidence type="ECO:0000256" key="3">
    <source>
        <dbReference type="ARBA" id="ARBA00023015"/>
    </source>
</evidence>
<dbReference type="GO" id="GO:0000978">
    <property type="term" value="F:RNA polymerase II cis-regulatory region sequence-specific DNA binding"/>
    <property type="evidence" value="ECO:0007669"/>
    <property type="project" value="TreeGrafter"/>
</dbReference>
<evidence type="ECO:0000259" key="9">
    <source>
        <dbReference type="PROSITE" id="PS50048"/>
    </source>
</evidence>
<dbReference type="PROSITE" id="PS50048">
    <property type="entry name" value="ZN2_CY6_FUNGAL_2"/>
    <property type="match status" value="1"/>
</dbReference>
<keyword evidence="6" id="KW-0539">Nucleus</keyword>
<dbReference type="SMART" id="SM00360">
    <property type="entry name" value="RRM"/>
    <property type="match status" value="2"/>
</dbReference>
<evidence type="ECO:0000256" key="7">
    <source>
        <dbReference type="PROSITE-ProRule" id="PRU00176"/>
    </source>
</evidence>
<dbReference type="Pfam" id="PF04082">
    <property type="entry name" value="Fungal_trans"/>
    <property type="match status" value="1"/>
</dbReference>
<dbReference type="CDD" id="cd00067">
    <property type="entry name" value="GAL4"/>
    <property type="match status" value="1"/>
</dbReference>
<evidence type="ECO:0000313" key="12">
    <source>
        <dbReference type="Proteomes" id="UP000243015"/>
    </source>
</evidence>
<proteinExistence type="predicted"/>
<feature type="domain" description="RRM" evidence="10">
    <location>
        <begin position="928"/>
        <end position="1005"/>
    </location>
</feature>
<dbReference type="GO" id="GO:0003723">
    <property type="term" value="F:RNA binding"/>
    <property type="evidence" value="ECO:0007669"/>
    <property type="project" value="UniProtKB-UniRule"/>
</dbReference>
<dbReference type="PANTHER" id="PTHR31944">
    <property type="entry name" value="HEME-RESPONSIVE ZINC FINGER TRANSCRIPTION FACTOR HAP1"/>
    <property type="match status" value="1"/>
</dbReference>
<dbReference type="VEuPathDB" id="FungiDB:TERG_02608"/>
<feature type="domain" description="RRM" evidence="10">
    <location>
        <begin position="1020"/>
        <end position="1098"/>
    </location>
</feature>
<evidence type="ECO:0000256" key="1">
    <source>
        <dbReference type="ARBA" id="ARBA00022723"/>
    </source>
</evidence>
<dbReference type="CDD" id="cd12148">
    <property type="entry name" value="fungal_TF_MHR"/>
    <property type="match status" value="1"/>
</dbReference>
<keyword evidence="2" id="KW-0862">Zinc</keyword>
<dbReference type="SMART" id="SM00906">
    <property type="entry name" value="Fungal_trans"/>
    <property type="match status" value="1"/>
</dbReference>
<reference evidence="11 12" key="1">
    <citation type="submission" date="2016-05" db="EMBL/GenBank/DDBJ databases">
        <title>Genome sequencing of Trichophyton rubrum CMCC(F)T1i isolated from hair.</title>
        <authorList>
            <person name="Zhan P."/>
            <person name="Tao Y."/>
            <person name="Liu W."/>
        </authorList>
    </citation>
    <scope>NUCLEOTIDE SEQUENCE [LARGE SCALE GENOMIC DNA]</scope>
    <source>
        <strain evidence="12">CMCC(F)T1i</strain>
    </source>
</reference>
<feature type="domain" description="Zn(2)-C6 fungal-type" evidence="9">
    <location>
        <begin position="31"/>
        <end position="62"/>
    </location>
</feature>
<dbReference type="InterPro" id="IPR035979">
    <property type="entry name" value="RBD_domain_sf"/>
</dbReference>
<dbReference type="InterPro" id="IPR001138">
    <property type="entry name" value="Zn2Cys6_DnaBD"/>
</dbReference>
<evidence type="ECO:0000256" key="2">
    <source>
        <dbReference type="ARBA" id="ARBA00022833"/>
    </source>
</evidence>
<dbReference type="VEuPathDB" id="FungiDB:TERG_02036"/>
<protein>
    <submittedName>
        <fullName evidence="11">C6 transcription factor</fullName>
    </submittedName>
</protein>
<dbReference type="EMBL" id="LHPM01000013">
    <property type="protein sequence ID" value="OAL65885.1"/>
    <property type="molecule type" value="Genomic_DNA"/>
</dbReference>
<dbReference type="Pfam" id="PF00076">
    <property type="entry name" value="RRM_1"/>
    <property type="match status" value="2"/>
</dbReference>
<dbReference type="Proteomes" id="UP000243015">
    <property type="component" value="Unassembled WGS sequence"/>
</dbReference>